<feature type="compositionally biased region" description="Basic and acidic residues" evidence="1">
    <location>
        <begin position="20"/>
        <end position="37"/>
    </location>
</feature>
<evidence type="ECO:0000313" key="3">
    <source>
        <dbReference type="Proteomes" id="UP000027195"/>
    </source>
</evidence>
<sequence>MDDVAWREKAMRPAGQMGVKRQEKREKKGGMDGVEQKDGEFVRATWTHQDSTSRLRSRLTRWHARHPPSSHPPPSISPSGAAALIRILRRFYVLFCNSATSKRHLHVASA</sequence>
<proteinExistence type="predicted"/>
<reference evidence="3" key="1">
    <citation type="journal article" date="2014" name="Proc. Natl. Acad. Sci. U.S.A.">
        <title>Extensive sampling of basidiomycete genomes demonstrates inadequacy of the white-rot/brown-rot paradigm for wood decay fungi.</title>
        <authorList>
            <person name="Riley R."/>
            <person name="Salamov A.A."/>
            <person name="Brown D.W."/>
            <person name="Nagy L.G."/>
            <person name="Floudas D."/>
            <person name="Held B.W."/>
            <person name="Levasseur A."/>
            <person name="Lombard V."/>
            <person name="Morin E."/>
            <person name="Otillar R."/>
            <person name="Lindquist E.A."/>
            <person name="Sun H."/>
            <person name="LaButti K.M."/>
            <person name="Schmutz J."/>
            <person name="Jabbour D."/>
            <person name="Luo H."/>
            <person name="Baker S.E."/>
            <person name="Pisabarro A.G."/>
            <person name="Walton J.D."/>
            <person name="Blanchette R.A."/>
            <person name="Henrissat B."/>
            <person name="Martin F."/>
            <person name="Cullen D."/>
            <person name="Hibbett D.S."/>
            <person name="Grigoriev I.V."/>
        </authorList>
    </citation>
    <scope>NUCLEOTIDE SEQUENCE [LARGE SCALE GENOMIC DNA]</scope>
    <source>
        <strain evidence="3">FD-172 SS1</strain>
    </source>
</reference>
<evidence type="ECO:0000313" key="2">
    <source>
        <dbReference type="EMBL" id="KDQ09088.1"/>
    </source>
</evidence>
<evidence type="ECO:0000256" key="1">
    <source>
        <dbReference type="SAM" id="MobiDB-lite"/>
    </source>
</evidence>
<name>A0A067M026_BOTB1</name>
<dbReference type="Proteomes" id="UP000027195">
    <property type="component" value="Unassembled WGS sequence"/>
</dbReference>
<feature type="compositionally biased region" description="Basic and acidic residues" evidence="1">
    <location>
        <begin position="1"/>
        <end position="11"/>
    </location>
</feature>
<organism evidence="2 3">
    <name type="scientific">Botryobasidium botryosum (strain FD-172 SS1)</name>
    <dbReference type="NCBI Taxonomy" id="930990"/>
    <lineage>
        <taxon>Eukaryota</taxon>
        <taxon>Fungi</taxon>
        <taxon>Dikarya</taxon>
        <taxon>Basidiomycota</taxon>
        <taxon>Agaricomycotina</taxon>
        <taxon>Agaricomycetes</taxon>
        <taxon>Cantharellales</taxon>
        <taxon>Botryobasidiaceae</taxon>
        <taxon>Botryobasidium</taxon>
    </lineage>
</organism>
<protein>
    <submittedName>
        <fullName evidence="2">Uncharacterized protein</fullName>
    </submittedName>
</protein>
<feature type="region of interest" description="Disordered" evidence="1">
    <location>
        <begin position="1"/>
        <end position="37"/>
    </location>
</feature>
<feature type="region of interest" description="Disordered" evidence="1">
    <location>
        <begin position="57"/>
        <end position="78"/>
    </location>
</feature>
<accession>A0A067M026</accession>
<keyword evidence="3" id="KW-1185">Reference proteome</keyword>
<dbReference type="InParanoid" id="A0A067M026"/>
<gene>
    <name evidence="2" type="ORF">BOTBODRAFT_535501</name>
</gene>
<dbReference type="AlphaFoldDB" id="A0A067M026"/>
<dbReference type="EMBL" id="KL198082">
    <property type="protein sequence ID" value="KDQ09088.1"/>
    <property type="molecule type" value="Genomic_DNA"/>
</dbReference>
<dbReference type="HOGENOM" id="CLU_2170666_0_0_1"/>
<feature type="compositionally biased region" description="Basic residues" evidence="1">
    <location>
        <begin position="57"/>
        <end position="68"/>
    </location>
</feature>